<gene>
    <name evidence="1" type="ORF">SAMN05216188_101832</name>
</gene>
<dbReference type="STRING" id="402600.SAMN05216188_101832"/>
<sequence length="123" mass="12531">MKPVKDGARRADDVHMIKKTLLATAVAGGAVLAAASDEDRSGTGVADGLCAAPWHWNGPLALLHEGHAPGYTSCGDAPAGLRDADISVADDACPPPQRWNGPLEIFTVDHSPSPAGCGGDPAR</sequence>
<evidence type="ECO:0000313" key="2">
    <source>
        <dbReference type="Proteomes" id="UP000199352"/>
    </source>
</evidence>
<dbReference type="AlphaFoldDB" id="A0A1H9BKH5"/>
<organism evidence="1 2">
    <name type="scientific">Lentzea xinjiangensis</name>
    <dbReference type="NCBI Taxonomy" id="402600"/>
    <lineage>
        <taxon>Bacteria</taxon>
        <taxon>Bacillati</taxon>
        <taxon>Actinomycetota</taxon>
        <taxon>Actinomycetes</taxon>
        <taxon>Pseudonocardiales</taxon>
        <taxon>Pseudonocardiaceae</taxon>
        <taxon>Lentzea</taxon>
    </lineage>
</organism>
<reference evidence="2" key="1">
    <citation type="submission" date="2016-10" db="EMBL/GenBank/DDBJ databases">
        <authorList>
            <person name="Varghese N."/>
            <person name="Submissions S."/>
        </authorList>
    </citation>
    <scope>NUCLEOTIDE SEQUENCE [LARGE SCALE GENOMIC DNA]</scope>
    <source>
        <strain evidence="2">CGMCC 4.3525</strain>
    </source>
</reference>
<evidence type="ECO:0000313" key="1">
    <source>
        <dbReference type="EMBL" id="SEP89490.1"/>
    </source>
</evidence>
<keyword evidence="2" id="KW-1185">Reference proteome</keyword>
<dbReference type="Proteomes" id="UP000199352">
    <property type="component" value="Unassembled WGS sequence"/>
</dbReference>
<proteinExistence type="predicted"/>
<name>A0A1H9BKH5_9PSEU</name>
<protein>
    <submittedName>
        <fullName evidence="1">Uncharacterized protein</fullName>
    </submittedName>
</protein>
<accession>A0A1H9BKH5</accession>
<dbReference type="EMBL" id="FOFR01000001">
    <property type="protein sequence ID" value="SEP89490.1"/>
    <property type="molecule type" value="Genomic_DNA"/>
</dbReference>